<keyword evidence="2" id="KW-0479">Metal-binding</keyword>
<dbReference type="Gene3D" id="4.10.240.10">
    <property type="entry name" value="Zn(2)-C6 fungal-type DNA-binding domain"/>
    <property type="match status" value="1"/>
</dbReference>
<evidence type="ECO:0000259" key="5">
    <source>
        <dbReference type="PROSITE" id="PS50048"/>
    </source>
</evidence>
<reference evidence="6" key="1">
    <citation type="submission" date="2023-06" db="EMBL/GenBank/DDBJ databases">
        <title>Conoideocrella luteorostrata (Hypocreales: Clavicipitaceae), a potential biocontrol fungus for elongate hemlock scale in United States Christmas tree production areas.</title>
        <authorList>
            <person name="Barrett H."/>
            <person name="Lovett B."/>
            <person name="Macias A.M."/>
            <person name="Stajich J.E."/>
            <person name="Kasson M.T."/>
        </authorList>
    </citation>
    <scope>NUCLEOTIDE SEQUENCE</scope>
    <source>
        <strain evidence="6">ARSEF 14590</strain>
    </source>
</reference>
<feature type="region of interest" description="Disordered" evidence="4">
    <location>
        <begin position="68"/>
        <end position="102"/>
    </location>
</feature>
<dbReference type="PANTHER" id="PTHR31001:SF40">
    <property type="entry name" value="ZN(II)2CYS6 TRANSCRIPTION FACTOR (EUROFUNG)"/>
    <property type="match status" value="1"/>
</dbReference>
<keyword evidence="3" id="KW-0539">Nucleus</keyword>
<dbReference type="GO" id="GO:0006351">
    <property type="term" value="P:DNA-templated transcription"/>
    <property type="evidence" value="ECO:0007669"/>
    <property type="project" value="InterPro"/>
</dbReference>
<dbReference type="EMBL" id="JASWJB010000072">
    <property type="protein sequence ID" value="KAK2601669.1"/>
    <property type="molecule type" value="Genomic_DNA"/>
</dbReference>
<feature type="domain" description="Zn(2)-C6 fungal-type" evidence="5">
    <location>
        <begin position="27"/>
        <end position="59"/>
    </location>
</feature>
<name>A0AAJ0CRQ2_9HYPO</name>
<feature type="region of interest" description="Disordered" evidence="4">
    <location>
        <begin position="1"/>
        <end position="21"/>
    </location>
</feature>
<comment type="caution">
    <text evidence="6">The sequence shown here is derived from an EMBL/GenBank/DDBJ whole genome shotgun (WGS) entry which is preliminary data.</text>
</comment>
<dbReference type="InterPro" id="IPR001138">
    <property type="entry name" value="Zn2Cys6_DnaBD"/>
</dbReference>
<accession>A0AAJ0CRQ2</accession>
<evidence type="ECO:0000313" key="7">
    <source>
        <dbReference type="Proteomes" id="UP001251528"/>
    </source>
</evidence>
<dbReference type="InterPro" id="IPR007219">
    <property type="entry name" value="XnlR_reg_dom"/>
</dbReference>
<dbReference type="GO" id="GO:0005634">
    <property type="term" value="C:nucleus"/>
    <property type="evidence" value="ECO:0007669"/>
    <property type="project" value="UniProtKB-SubCell"/>
</dbReference>
<dbReference type="SUPFAM" id="SSF57701">
    <property type="entry name" value="Zn2/Cys6 DNA-binding domain"/>
    <property type="match status" value="1"/>
</dbReference>
<dbReference type="PANTHER" id="PTHR31001">
    <property type="entry name" value="UNCHARACTERIZED TRANSCRIPTIONAL REGULATORY PROTEIN"/>
    <property type="match status" value="1"/>
</dbReference>
<protein>
    <recommendedName>
        <fullName evidence="5">Zn(2)-C6 fungal-type domain-containing protein</fullName>
    </recommendedName>
</protein>
<proteinExistence type="predicted"/>
<evidence type="ECO:0000313" key="6">
    <source>
        <dbReference type="EMBL" id="KAK2601669.1"/>
    </source>
</evidence>
<dbReference type="AlphaFoldDB" id="A0AAJ0CRQ2"/>
<dbReference type="GO" id="GO:0003677">
    <property type="term" value="F:DNA binding"/>
    <property type="evidence" value="ECO:0007669"/>
    <property type="project" value="InterPro"/>
</dbReference>
<dbReference type="SMART" id="SM00066">
    <property type="entry name" value="GAL4"/>
    <property type="match status" value="1"/>
</dbReference>
<sequence length="694" mass="77398">MNSIHDNSDRHGVASSAPRRRNGRLQACEPCRKRKVACDHHLPVCSRCRRGKIASSCIYVDQKEHQPRLKFTPPASPASRKSTPREHVNLEPSSVLEDDFSPQPDNNVGYLGATSFSAVFKDTQYNLPLNGRTPEQVDEAASSMVDDTPGERAINILRAIPDHETCTSLFKLHVNPNDSWCRLAAQIMNESIWITFGDVLEDMRTTANLRQMANILCRNSSTPLQENYTDPIEWLRSFSGPNLRWESLGLLFCYWALGTISLPENAGLRDTEELRGSDGRRLLVKYMRAAGRCIDICKCGSTANSMLAILLYRYGVAQSLIAGDTSIQHWRIYGDLYALTTFLGLHATPPSMIDDHSISSEIKRRLYAMIFKSDKVGSLFTGRPPFLGSRFATTPLPLDISDDELLNSDAKSLGSSPNIDENGWNTKGQIYSVTVMRAKVMIDLVKEDILEIALQPTPRGGNTEALQHLKVREQETMEKLPSVLAYRDTDASDPETDGPTLYARLVVQLDHLQNMFTIERLLSKETGLSSPEMIEISYDLISLTLIFWTHQEKLGGATADSEWILMCYAAPAAGILCMELLRGRNATIPVTPSRNNKAGAEPITRSRLIQQLSLLVGFLDWVGPMAPNAESCRSVKKAVRHVLDQALNEGALQVENAGQMDWVGDWGMELSADMSEFFNFELLHTFDWLSAEGQ</sequence>
<gene>
    <name evidence="6" type="ORF">QQS21_004743</name>
</gene>
<dbReference type="CDD" id="cd12148">
    <property type="entry name" value="fungal_TF_MHR"/>
    <property type="match status" value="1"/>
</dbReference>
<feature type="compositionally biased region" description="Basic and acidic residues" evidence="4">
    <location>
        <begin position="1"/>
        <end position="12"/>
    </location>
</feature>
<evidence type="ECO:0000256" key="1">
    <source>
        <dbReference type="ARBA" id="ARBA00004123"/>
    </source>
</evidence>
<dbReference type="PROSITE" id="PS50048">
    <property type="entry name" value="ZN2_CY6_FUNGAL_2"/>
    <property type="match status" value="1"/>
</dbReference>
<evidence type="ECO:0000256" key="4">
    <source>
        <dbReference type="SAM" id="MobiDB-lite"/>
    </source>
</evidence>
<dbReference type="CDD" id="cd00067">
    <property type="entry name" value="GAL4"/>
    <property type="match status" value="1"/>
</dbReference>
<dbReference type="InterPro" id="IPR036864">
    <property type="entry name" value="Zn2-C6_fun-type_DNA-bd_sf"/>
</dbReference>
<dbReference type="Pfam" id="PF00172">
    <property type="entry name" value="Zn_clus"/>
    <property type="match status" value="1"/>
</dbReference>
<dbReference type="GO" id="GO:0008270">
    <property type="term" value="F:zinc ion binding"/>
    <property type="evidence" value="ECO:0007669"/>
    <property type="project" value="InterPro"/>
</dbReference>
<dbReference type="PROSITE" id="PS00463">
    <property type="entry name" value="ZN2_CY6_FUNGAL_1"/>
    <property type="match status" value="1"/>
</dbReference>
<keyword evidence="7" id="KW-1185">Reference proteome</keyword>
<dbReference type="Proteomes" id="UP001251528">
    <property type="component" value="Unassembled WGS sequence"/>
</dbReference>
<evidence type="ECO:0000256" key="3">
    <source>
        <dbReference type="ARBA" id="ARBA00023242"/>
    </source>
</evidence>
<dbReference type="InterPro" id="IPR050613">
    <property type="entry name" value="Sec_Metabolite_Reg"/>
</dbReference>
<evidence type="ECO:0000256" key="2">
    <source>
        <dbReference type="ARBA" id="ARBA00022723"/>
    </source>
</evidence>
<dbReference type="GO" id="GO:0000981">
    <property type="term" value="F:DNA-binding transcription factor activity, RNA polymerase II-specific"/>
    <property type="evidence" value="ECO:0007669"/>
    <property type="project" value="InterPro"/>
</dbReference>
<organism evidence="6 7">
    <name type="scientific">Conoideocrella luteorostrata</name>
    <dbReference type="NCBI Taxonomy" id="1105319"/>
    <lineage>
        <taxon>Eukaryota</taxon>
        <taxon>Fungi</taxon>
        <taxon>Dikarya</taxon>
        <taxon>Ascomycota</taxon>
        <taxon>Pezizomycotina</taxon>
        <taxon>Sordariomycetes</taxon>
        <taxon>Hypocreomycetidae</taxon>
        <taxon>Hypocreales</taxon>
        <taxon>Clavicipitaceae</taxon>
        <taxon>Conoideocrella</taxon>
    </lineage>
</organism>
<comment type="subcellular location">
    <subcellularLocation>
        <location evidence="1">Nucleus</location>
    </subcellularLocation>
</comment>
<dbReference type="Pfam" id="PF04082">
    <property type="entry name" value="Fungal_trans"/>
    <property type="match status" value="1"/>
</dbReference>